<dbReference type="RefSeq" id="WP_197688426.1">
    <property type="nucleotide sequence ID" value="NZ_LT670844.1"/>
</dbReference>
<dbReference type="Pfam" id="PF00857">
    <property type="entry name" value="Isochorismatase"/>
    <property type="match status" value="1"/>
</dbReference>
<keyword evidence="1" id="KW-0378">Hydrolase</keyword>
<dbReference type="AlphaFoldDB" id="A0A1M6N5H1"/>
<evidence type="ECO:0000313" key="3">
    <source>
        <dbReference type="EMBL" id="SHJ90959.1"/>
    </source>
</evidence>
<dbReference type="GO" id="GO:0016787">
    <property type="term" value="F:hydrolase activity"/>
    <property type="evidence" value="ECO:0007669"/>
    <property type="project" value="UniProtKB-KW"/>
</dbReference>
<reference evidence="3 4" key="1">
    <citation type="submission" date="2016-11" db="EMBL/GenBank/DDBJ databases">
        <authorList>
            <person name="Jaros S."/>
            <person name="Januszkiewicz K."/>
            <person name="Wedrychowicz H."/>
        </authorList>
    </citation>
    <scope>NUCLEOTIDE SEQUENCE [LARGE SCALE GENOMIC DNA]</scope>
    <source>
        <strain evidence="3 4">GAS499</strain>
    </source>
</reference>
<dbReference type="InterPro" id="IPR036380">
    <property type="entry name" value="Isochorismatase-like_sf"/>
</dbReference>
<name>A0A1M6N5H1_9BRAD</name>
<dbReference type="Proteomes" id="UP000189935">
    <property type="component" value="Chromosome I"/>
</dbReference>
<dbReference type="SUPFAM" id="SSF52499">
    <property type="entry name" value="Isochorismatase-like hydrolases"/>
    <property type="match status" value="1"/>
</dbReference>
<dbReference type="PANTHER" id="PTHR43540:SF6">
    <property type="entry name" value="ISOCHORISMATASE-LIKE DOMAIN-CONTAINING PROTEIN"/>
    <property type="match status" value="1"/>
</dbReference>
<feature type="domain" description="Isochorismatase-like" evidence="2">
    <location>
        <begin position="32"/>
        <end position="216"/>
    </location>
</feature>
<evidence type="ECO:0000259" key="2">
    <source>
        <dbReference type="Pfam" id="PF00857"/>
    </source>
</evidence>
<evidence type="ECO:0000313" key="4">
    <source>
        <dbReference type="Proteomes" id="UP000189935"/>
    </source>
</evidence>
<organism evidence="3 4">
    <name type="scientific">Bradyrhizobium lablabi</name>
    <dbReference type="NCBI Taxonomy" id="722472"/>
    <lineage>
        <taxon>Bacteria</taxon>
        <taxon>Pseudomonadati</taxon>
        <taxon>Pseudomonadota</taxon>
        <taxon>Alphaproteobacteria</taxon>
        <taxon>Hyphomicrobiales</taxon>
        <taxon>Nitrobacteraceae</taxon>
        <taxon>Bradyrhizobium</taxon>
    </lineage>
</organism>
<gene>
    <name evidence="3" type="ORF">SAMN05444159_1869</name>
</gene>
<dbReference type="EMBL" id="LT670844">
    <property type="protein sequence ID" value="SHJ90959.1"/>
    <property type="molecule type" value="Genomic_DNA"/>
</dbReference>
<dbReference type="CDD" id="cd00431">
    <property type="entry name" value="cysteine_hydrolases"/>
    <property type="match status" value="1"/>
</dbReference>
<dbReference type="PANTHER" id="PTHR43540">
    <property type="entry name" value="PEROXYUREIDOACRYLATE/UREIDOACRYLATE AMIDOHYDROLASE-RELATED"/>
    <property type="match status" value="1"/>
</dbReference>
<protein>
    <submittedName>
        <fullName evidence="3">Nicotinamidase-related amidase</fullName>
    </submittedName>
</protein>
<dbReference type="Gene3D" id="3.40.50.850">
    <property type="entry name" value="Isochorismatase-like"/>
    <property type="match status" value="1"/>
</dbReference>
<accession>A0A1M6N5H1</accession>
<proteinExistence type="predicted"/>
<dbReference type="InterPro" id="IPR050272">
    <property type="entry name" value="Isochorismatase-like_hydrls"/>
</dbReference>
<dbReference type="InterPro" id="IPR000868">
    <property type="entry name" value="Isochorismatase-like_dom"/>
</dbReference>
<evidence type="ECO:0000256" key="1">
    <source>
        <dbReference type="ARBA" id="ARBA00022801"/>
    </source>
</evidence>
<sequence>MSGYALSQGLMAAAIADRGNVHPWDAIPVARTALVVIDMQNYFVAPNAQGEAETARDIVPAINRLAAALRERGGRVIWIQNTTTDTREKWSVRHELLPPEKAETRLAAMELGAEGYQLWPTLDVRADDTRMVKKVYSAFIQGSSDLAAHLRAHGIEFVLIAGTYTNVCCQASAQDAMMLNFRTIMVSDCNAGSTAETHAAALNNFFEFFGDVLSVDEVLDRLEVDKETAAA</sequence>